<reference evidence="2" key="1">
    <citation type="submission" date="2020-01" db="EMBL/GenBank/DDBJ databases">
        <authorList>
            <consortium name="DOE Joint Genome Institute"/>
            <person name="Haridas S."/>
            <person name="Albert R."/>
            <person name="Binder M."/>
            <person name="Bloem J."/>
            <person name="Labutti K."/>
            <person name="Salamov A."/>
            <person name="Andreopoulos B."/>
            <person name="Baker S.E."/>
            <person name="Barry K."/>
            <person name="Bills G."/>
            <person name="Bluhm B.H."/>
            <person name="Cannon C."/>
            <person name="Castanera R."/>
            <person name="Culley D.E."/>
            <person name="Daum C."/>
            <person name="Ezra D."/>
            <person name="Gonzalez J.B."/>
            <person name="Henrissat B."/>
            <person name="Kuo A."/>
            <person name="Liang C."/>
            <person name="Lipzen A."/>
            <person name="Lutzoni F."/>
            <person name="Magnuson J."/>
            <person name="Mondo S."/>
            <person name="Nolan M."/>
            <person name="Ohm R."/>
            <person name="Pangilinan J."/>
            <person name="Park H.-J."/>
            <person name="Ramirez L."/>
            <person name="Alfaro M."/>
            <person name="Sun H."/>
            <person name="Tritt A."/>
            <person name="Yoshinaga Y."/>
            <person name="Zwiers L.-H."/>
            <person name="Turgeon B.G."/>
            <person name="Goodwin S.B."/>
            <person name="Spatafora J.W."/>
            <person name="Crous P.W."/>
            <person name="Grigoriev I.V."/>
        </authorList>
    </citation>
    <scope>NUCLEOTIDE SEQUENCE</scope>
    <source>
        <strain evidence="2">CBS 394.84</strain>
    </source>
</reference>
<organism evidence="2 3">
    <name type="scientific">Cucurbitaria berberidis CBS 394.84</name>
    <dbReference type="NCBI Taxonomy" id="1168544"/>
    <lineage>
        <taxon>Eukaryota</taxon>
        <taxon>Fungi</taxon>
        <taxon>Dikarya</taxon>
        <taxon>Ascomycota</taxon>
        <taxon>Pezizomycotina</taxon>
        <taxon>Dothideomycetes</taxon>
        <taxon>Pleosporomycetidae</taxon>
        <taxon>Pleosporales</taxon>
        <taxon>Pleosporineae</taxon>
        <taxon>Cucurbitariaceae</taxon>
        <taxon>Cucurbitaria</taxon>
    </lineage>
</organism>
<evidence type="ECO:0000256" key="1">
    <source>
        <dbReference type="SAM" id="Phobius"/>
    </source>
</evidence>
<feature type="transmembrane region" description="Helical" evidence="1">
    <location>
        <begin position="72"/>
        <end position="90"/>
    </location>
</feature>
<dbReference type="RefSeq" id="XP_040787655.1">
    <property type="nucleotide sequence ID" value="XM_040936841.1"/>
</dbReference>
<accession>A0A9P4L889</accession>
<sequence length="125" mass="14152">MTVGKLWYNTVDHAIRVLLRLQSPKTIQYSLKMHLTMNIIATYLSVTPFANLIGFIIIPAHQQIVFKAGAELVAGIFFATLVRVFATWAVKTDFMQRIMANVTANAMKSEGYQENLARIRYGDEL</sequence>
<dbReference type="GeneID" id="63854091"/>
<dbReference type="EMBL" id="ML976616">
    <property type="protein sequence ID" value="KAF1845092.1"/>
    <property type="molecule type" value="Genomic_DNA"/>
</dbReference>
<evidence type="ECO:0000313" key="3">
    <source>
        <dbReference type="Proteomes" id="UP000800039"/>
    </source>
</evidence>
<feature type="transmembrane region" description="Helical" evidence="1">
    <location>
        <begin position="35"/>
        <end position="60"/>
    </location>
</feature>
<dbReference type="OrthoDB" id="3777844at2759"/>
<dbReference type="Proteomes" id="UP000800039">
    <property type="component" value="Unassembled WGS sequence"/>
</dbReference>
<protein>
    <submittedName>
        <fullName evidence="2">Uncharacterized protein</fullName>
    </submittedName>
</protein>
<comment type="caution">
    <text evidence="2">The sequence shown here is derived from an EMBL/GenBank/DDBJ whole genome shotgun (WGS) entry which is preliminary data.</text>
</comment>
<keyword evidence="1" id="KW-0472">Membrane</keyword>
<keyword evidence="1" id="KW-1133">Transmembrane helix</keyword>
<gene>
    <name evidence="2" type="ORF">K460DRAFT_405367</name>
</gene>
<keyword evidence="1" id="KW-0812">Transmembrane</keyword>
<dbReference type="AlphaFoldDB" id="A0A9P4L889"/>
<proteinExistence type="predicted"/>
<name>A0A9P4L889_9PLEO</name>
<evidence type="ECO:0000313" key="2">
    <source>
        <dbReference type="EMBL" id="KAF1845092.1"/>
    </source>
</evidence>
<keyword evidence="3" id="KW-1185">Reference proteome</keyword>